<accession>A0A1H2WUZ7</accession>
<dbReference type="UniPathway" id="UPA00223"/>
<comment type="similarity">
    <text evidence="2 5 7">Belongs to the citrate synthase family.</text>
</comment>
<dbReference type="CDD" id="cd06109">
    <property type="entry name" value="BsCS-I_like"/>
    <property type="match status" value="1"/>
</dbReference>
<comment type="pathway">
    <text evidence="1">Carbohydrate metabolism; tricarboxylic acid cycle.</text>
</comment>
<dbReference type="NCBIfam" id="NF009005">
    <property type="entry name" value="PRK12350.1"/>
    <property type="match status" value="1"/>
</dbReference>
<dbReference type="InterPro" id="IPR002020">
    <property type="entry name" value="Citrate_synthase"/>
</dbReference>
<evidence type="ECO:0000256" key="3">
    <source>
        <dbReference type="ARBA" id="ARBA00022679"/>
    </source>
</evidence>
<dbReference type="InterPro" id="IPR036969">
    <property type="entry name" value="Citrate_synthase_sf"/>
</dbReference>
<dbReference type="Pfam" id="PF00285">
    <property type="entry name" value="Citrate_synt"/>
    <property type="match status" value="1"/>
</dbReference>
<evidence type="ECO:0000256" key="1">
    <source>
        <dbReference type="ARBA" id="ARBA00005163"/>
    </source>
</evidence>
<dbReference type="GO" id="GO:0005975">
    <property type="term" value="P:carbohydrate metabolic process"/>
    <property type="evidence" value="ECO:0007669"/>
    <property type="project" value="TreeGrafter"/>
</dbReference>
<dbReference type="PIRSF" id="PIRSF001369">
    <property type="entry name" value="Citrate_synth"/>
    <property type="match status" value="1"/>
</dbReference>
<dbReference type="PRINTS" id="PR00143">
    <property type="entry name" value="CITRTSNTHASE"/>
</dbReference>
<comment type="catalytic activity">
    <reaction evidence="4">
        <text>oxaloacetate + acetyl-CoA + H2O = citrate + CoA + H(+)</text>
        <dbReference type="Rhea" id="RHEA:16845"/>
        <dbReference type="ChEBI" id="CHEBI:15377"/>
        <dbReference type="ChEBI" id="CHEBI:15378"/>
        <dbReference type="ChEBI" id="CHEBI:16452"/>
        <dbReference type="ChEBI" id="CHEBI:16947"/>
        <dbReference type="ChEBI" id="CHEBI:57287"/>
        <dbReference type="ChEBI" id="CHEBI:57288"/>
        <dbReference type="EC" id="2.3.3.16"/>
    </reaction>
</comment>
<dbReference type="GO" id="GO:0005829">
    <property type="term" value="C:cytosol"/>
    <property type="evidence" value="ECO:0007669"/>
    <property type="project" value="TreeGrafter"/>
</dbReference>
<evidence type="ECO:0000256" key="6">
    <source>
        <dbReference type="PIRSR" id="PIRSR001369-1"/>
    </source>
</evidence>
<evidence type="ECO:0000256" key="4">
    <source>
        <dbReference type="ARBA" id="ARBA00049288"/>
    </source>
</evidence>
<evidence type="ECO:0000256" key="5">
    <source>
        <dbReference type="PIRNR" id="PIRNR001369"/>
    </source>
</evidence>
<dbReference type="STRING" id="1122204.SAMN05421781_2504"/>
<dbReference type="InterPro" id="IPR019810">
    <property type="entry name" value="Citrate_synthase_AS"/>
</dbReference>
<keyword evidence="3 5" id="KW-0808">Transferase</keyword>
<dbReference type="Gene3D" id="1.10.580.10">
    <property type="entry name" value="Citrate Synthase, domain 1"/>
    <property type="match status" value="1"/>
</dbReference>
<dbReference type="Proteomes" id="UP000199488">
    <property type="component" value="Unassembled WGS sequence"/>
</dbReference>
<organism evidence="8 9">
    <name type="scientific">Marinococcus luteus</name>
    <dbReference type="NCBI Taxonomy" id="1122204"/>
    <lineage>
        <taxon>Bacteria</taxon>
        <taxon>Bacillati</taxon>
        <taxon>Bacillota</taxon>
        <taxon>Bacilli</taxon>
        <taxon>Bacillales</taxon>
        <taxon>Bacillaceae</taxon>
        <taxon>Marinococcus</taxon>
    </lineage>
</organism>
<reference evidence="8 9" key="1">
    <citation type="submission" date="2016-10" db="EMBL/GenBank/DDBJ databases">
        <authorList>
            <person name="de Groot N.N."/>
        </authorList>
    </citation>
    <scope>NUCLEOTIDE SEQUENCE [LARGE SCALE GENOMIC DNA]</scope>
    <source>
        <strain evidence="8 9">DSM 23126</strain>
    </source>
</reference>
<dbReference type="PROSITE" id="PS00480">
    <property type="entry name" value="CITRATE_SYNTHASE"/>
    <property type="match status" value="1"/>
</dbReference>
<proteinExistence type="inferred from homology"/>
<dbReference type="PANTHER" id="PTHR11739">
    <property type="entry name" value="CITRATE SYNTHASE"/>
    <property type="match status" value="1"/>
</dbReference>
<dbReference type="SUPFAM" id="SSF48256">
    <property type="entry name" value="Citrate synthase"/>
    <property type="match status" value="1"/>
</dbReference>
<dbReference type="RefSeq" id="WP_091615692.1">
    <property type="nucleotide sequence ID" value="NZ_FNNC01000006.1"/>
</dbReference>
<dbReference type="GO" id="GO:0006099">
    <property type="term" value="P:tricarboxylic acid cycle"/>
    <property type="evidence" value="ECO:0007669"/>
    <property type="project" value="UniProtKB-UniPathway"/>
</dbReference>
<evidence type="ECO:0000256" key="7">
    <source>
        <dbReference type="RuleBase" id="RU003406"/>
    </source>
</evidence>
<name>A0A1H2WUZ7_9BACI</name>
<dbReference type="OrthoDB" id="9800864at2"/>
<evidence type="ECO:0000313" key="9">
    <source>
        <dbReference type="Proteomes" id="UP000199488"/>
    </source>
</evidence>
<protein>
    <recommendedName>
        <fullName evidence="5">Citrate synthase</fullName>
    </recommendedName>
</protein>
<sequence length="359" mass="39635">MKGKGLENVVAAETAVSMVDGEKGRLVYRGLPAADIALESSFEEAAYLLLEGEKPDEQQLQAFTESLKKKRKLPEHIHKMIEQFPDDLEMMSVLEAAVAALAEKAPLEEPLRDQAERLIAVLPVIIASRHRQLQRKEMVQADAGLSHTANYLYMLHGQKPEEVETRALEAYLILTMEHGMNASTFTSRVIASTESDFFSAAAGAIGALKGPLHGGAPGGVINMLEAIGQKENAEAWLRAKIVAGERLMGFGHRVYKTTDPRAEALKKICESIAGKNDWLDTAYHVEEKAVQLLQEYKPGRELYTNVEFYAAAVLKAVELPANLFTPTFALSRSVGWSAHIAEQRKDNRIIRPQSVYIGK</sequence>
<feature type="active site" evidence="6">
    <location>
        <position position="307"/>
    </location>
</feature>
<gene>
    <name evidence="8" type="ORF">SAMN05421781_2504</name>
</gene>
<dbReference type="InterPro" id="IPR024176">
    <property type="entry name" value="Citrate_synthase_bac-typ"/>
</dbReference>
<dbReference type="InterPro" id="IPR016142">
    <property type="entry name" value="Citrate_synth-like_lrg_a-sub"/>
</dbReference>
<evidence type="ECO:0000256" key="2">
    <source>
        <dbReference type="ARBA" id="ARBA00010566"/>
    </source>
</evidence>
<dbReference type="EMBL" id="FNNC01000006">
    <property type="protein sequence ID" value="SDW84326.1"/>
    <property type="molecule type" value="Genomic_DNA"/>
</dbReference>
<dbReference type="Gene3D" id="1.10.230.10">
    <property type="entry name" value="Cytochrome P450-Terp, domain 2"/>
    <property type="match status" value="1"/>
</dbReference>
<feature type="active site" evidence="6">
    <location>
        <position position="252"/>
    </location>
</feature>
<keyword evidence="9" id="KW-1185">Reference proteome</keyword>
<evidence type="ECO:0000313" key="8">
    <source>
        <dbReference type="EMBL" id="SDW84326.1"/>
    </source>
</evidence>
<dbReference type="GO" id="GO:0036440">
    <property type="term" value="F:citrate synthase activity"/>
    <property type="evidence" value="ECO:0007669"/>
    <property type="project" value="UniProtKB-EC"/>
</dbReference>
<dbReference type="InterPro" id="IPR016143">
    <property type="entry name" value="Citrate_synth-like_sm_a-sub"/>
</dbReference>
<dbReference type="AlphaFoldDB" id="A0A1H2WUZ7"/>
<dbReference type="PANTHER" id="PTHR11739:SF4">
    <property type="entry name" value="CITRATE SYNTHASE, PEROXISOMAL"/>
    <property type="match status" value="1"/>
</dbReference>